<protein>
    <recommendedName>
        <fullName evidence="4">Major facilitator superfamily (MFS) profile domain-containing protein</fullName>
    </recommendedName>
</protein>
<dbReference type="Gene3D" id="1.20.1250.20">
    <property type="entry name" value="MFS general substrate transporter like domains"/>
    <property type="match status" value="1"/>
</dbReference>
<dbReference type="RefSeq" id="WP_210664265.1">
    <property type="nucleotide sequence ID" value="NZ_JAGKSP010000032.1"/>
</dbReference>
<keyword evidence="1" id="KW-0472">Membrane</keyword>
<dbReference type="EMBL" id="JAGKSP010000032">
    <property type="protein sequence ID" value="MBP3967141.1"/>
    <property type="molecule type" value="Genomic_DNA"/>
</dbReference>
<sequence length="97" mass="10093">MTTPILVLIQNAVDWSQRGVAASTNSLMNALGQTVGVALLGTLFNNAAKGLEVKQPAHGMHVVFVAIFAITIAIVLVIGLLPSRRKETGNSQPSVSG</sequence>
<name>A0ABS5CMR5_9BACL</name>
<organism evidence="2 3">
    <name type="scientific">Paenibacillus lignilyticus</name>
    <dbReference type="NCBI Taxonomy" id="1172615"/>
    <lineage>
        <taxon>Bacteria</taxon>
        <taxon>Bacillati</taxon>
        <taxon>Bacillota</taxon>
        <taxon>Bacilli</taxon>
        <taxon>Bacillales</taxon>
        <taxon>Paenibacillaceae</taxon>
        <taxon>Paenibacillus</taxon>
    </lineage>
</organism>
<dbReference type="InterPro" id="IPR036259">
    <property type="entry name" value="MFS_trans_sf"/>
</dbReference>
<dbReference type="SUPFAM" id="SSF103473">
    <property type="entry name" value="MFS general substrate transporter"/>
    <property type="match status" value="1"/>
</dbReference>
<evidence type="ECO:0000256" key="1">
    <source>
        <dbReference type="SAM" id="Phobius"/>
    </source>
</evidence>
<keyword evidence="1" id="KW-1133">Transmembrane helix</keyword>
<accession>A0ABS5CMR5</accession>
<evidence type="ECO:0008006" key="4">
    <source>
        <dbReference type="Google" id="ProtNLM"/>
    </source>
</evidence>
<comment type="caution">
    <text evidence="2">The sequence shown here is derived from an EMBL/GenBank/DDBJ whole genome shotgun (WGS) entry which is preliminary data.</text>
</comment>
<gene>
    <name evidence="2" type="ORF">I8J30_31170</name>
</gene>
<proteinExistence type="predicted"/>
<feature type="transmembrane region" description="Helical" evidence="1">
    <location>
        <begin position="59"/>
        <end position="81"/>
    </location>
</feature>
<evidence type="ECO:0000313" key="2">
    <source>
        <dbReference type="EMBL" id="MBP3967141.1"/>
    </source>
</evidence>
<keyword evidence="1" id="KW-0812">Transmembrane</keyword>
<reference evidence="2 3" key="1">
    <citation type="submission" date="2021-04" db="EMBL/GenBank/DDBJ databases">
        <title>Paenibacillus sp. DLE-14 whole genome sequence.</title>
        <authorList>
            <person name="Ham Y.J."/>
        </authorList>
    </citation>
    <scope>NUCLEOTIDE SEQUENCE [LARGE SCALE GENOMIC DNA]</scope>
    <source>
        <strain evidence="2 3">DLE-14</strain>
    </source>
</reference>
<evidence type="ECO:0000313" key="3">
    <source>
        <dbReference type="Proteomes" id="UP000673394"/>
    </source>
</evidence>
<dbReference type="Proteomes" id="UP000673394">
    <property type="component" value="Unassembled WGS sequence"/>
</dbReference>
<keyword evidence="3" id="KW-1185">Reference proteome</keyword>